<feature type="compositionally biased region" description="Basic and acidic residues" evidence="6">
    <location>
        <begin position="960"/>
        <end position="972"/>
    </location>
</feature>
<accession>A0A4E0S0T9</accession>
<dbReference type="InterPro" id="IPR009071">
    <property type="entry name" value="HMG_box_dom"/>
</dbReference>
<feature type="compositionally biased region" description="Low complexity" evidence="6">
    <location>
        <begin position="922"/>
        <end position="933"/>
    </location>
</feature>
<dbReference type="InterPro" id="IPR036910">
    <property type="entry name" value="HMG_box_dom_sf"/>
</dbReference>
<feature type="domain" description="HMG box" evidence="7">
    <location>
        <begin position="773"/>
        <end position="841"/>
    </location>
</feature>
<dbReference type="Gene3D" id="1.10.30.10">
    <property type="entry name" value="High mobility group box domain"/>
    <property type="match status" value="1"/>
</dbReference>
<dbReference type="SMART" id="SM00398">
    <property type="entry name" value="HMG"/>
    <property type="match status" value="1"/>
</dbReference>
<evidence type="ECO:0000259" key="7">
    <source>
        <dbReference type="PROSITE" id="PS50118"/>
    </source>
</evidence>
<keyword evidence="9" id="KW-1185">Reference proteome</keyword>
<dbReference type="GO" id="GO:0000981">
    <property type="term" value="F:DNA-binding transcription factor activity, RNA polymerase II-specific"/>
    <property type="evidence" value="ECO:0007669"/>
    <property type="project" value="TreeGrafter"/>
</dbReference>
<feature type="region of interest" description="Disordered" evidence="6">
    <location>
        <begin position="895"/>
        <end position="1013"/>
    </location>
</feature>
<dbReference type="FunFam" id="1.10.30.10:FF:000003">
    <property type="entry name" value="Putative transcription factor SOX-6"/>
    <property type="match status" value="1"/>
</dbReference>
<feature type="compositionally biased region" description="Polar residues" evidence="6">
    <location>
        <begin position="114"/>
        <end position="133"/>
    </location>
</feature>
<feature type="compositionally biased region" description="Polar residues" evidence="6">
    <location>
        <begin position="910"/>
        <end position="921"/>
    </location>
</feature>
<evidence type="ECO:0000256" key="5">
    <source>
        <dbReference type="PROSITE-ProRule" id="PRU00267"/>
    </source>
</evidence>
<evidence type="ECO:0000256" key="4">
    <source>
        <dbReference type="ARBA" id="ARBA00023242"/>
    </source>
</evidence>
<feature type="DNA-binding region" description="HMG box" evidence="5">
    <location>
        <begin position="773"/>
        <end position="841"/>
    </location>
</feature>
<keyword evidence="3" id="KW-0804">Transcription</keyword>
<feature type="region of interest" description="Disordered" evidence="6">
    <location>
        <begin position="114"/>
        <end position="137"/>
    </location>
</feature>
<keyword evidence="2 5" id="KW-0238">DNA-binding</keyword>
<sequence>MNHSFDELGASTVPGLYQPFYHPLESLQNFQSFPAETTPTMKEKPRMRNFQPALGKADCNGPAASQAEDSAAFTISQIEELLRKVCTSTDLSFHTKLSIMSRVAEHVVRYTELLTSSHSPPGPNKTNPNSRGNLSCPAKVEMDAPLNLARPKTLANTTQSVQMNSYLPYRRGSVLKSVTEVPPADRRNSNSNGFSDRPQSDNGAVNQSRWLKSTVGNEISTGHHFIPPPPSISAPLPSTLPKNQNLPQKTNPVGPHSFPLGLKQSAFTSLPAATHEVLSDKPVDPESTTQVSLTAGLPADILFPPLGYFPVQQLRYLKERLDEVFNMYPQLRSNGDSEVLGYPKRRDPWESASSNGLDNSKSNHNNSSISIPNTIFDTFPTCTNTEIASVSTPNSFPLYNDPEQLNMNPTIHTTSQLFGAMNPYTGSFSTGTQLSTQQASAFMNDTNSCKESALLSSVFRSLNMLHFINPTLVPCCTQTTNQTNDQQTLSSLAKSMNSIGMPNFSGTSPFTADKQTSANSTFTPEGPTSRQITGATLNACNAARNTREHNSYEPGDLVSMSFDSALFPFGGSLTNPAGLAEGIHQALSASGLLLDHRLDSDDFPRNSCSDSLPYFNHSHFCDSLYDQQNTSVKPISPPNCTSKFEENSPPMTNGNLTRTKTNGLYGEDSCMDTTNQTKYKSFVSSNLFDLTSGTSLAIHASSDPSISGGDGSTKKLKVTNQTSEDIQKSQAVDSVDLKTITTKSNEDEPVASKKPNRSVRNGTDVRLEKATHIKRPMNAFMIWARDERRKILKAYPDMHNSNISKFLGARWKAMSSEAKQPYYEEQTRLSRQHMEEHPAYRYRPRPKRTCIVDGRKLRISEYKELMRSRGDIARRQWIGTPDEHTQKLVEGILETPLPPLPSISPMSSSHGDQFSSNHRGLSSSNRNSDSPDSQEPLELSIPLAASSKESDLESLPDACSSKRIDIKPELSEHTGYNSETHSPNSNHSNSFSHLSGADSIPSVSGTTNATDDR</sequence>
<dbReference type="PANTHER" id="PTHR45789:SF2">
    <property type="entry name" value="FI18025P1"/>
    <property type="match status" value="1"/>
</dbReference>
<dbReference type="PROSITE" id="PS50118">
    <property type="entry name" value="HMG_BOX_2"/>
    <property type="match status" value="1"/>
</dbReference>
<dbReference type="CDD" id="cd22042">
    <property type="entry name" value="HMG-box_EGL13-like"/>
    <property type="match status" value="1"/>
</dbReference>
<reference evidence="8" key="1">
    <citation type="submission" date="2019-03" db="EMBL/GenBank/DDBJ databases">
        <title>Improved annotation for the trematode Fasciola hepatica.</title>
        <authorList>
            <person name="Choi Y.-J."/>
            <person name="Martin J."/>
            <person name="Mitreva M."/>
        </authorList>
    </citation>
    <scope>NUCLEOTIDE SEQUENCE [LARGE SCALE GENOMIC DNA]</scope>
</reference>
<dbReference type="EMBL" id="JXXN02000964">
    <property type="protein sequence ID" value="THD25852.1"/>
    <property type="molecule type" value="Genomic_DNA"/>
</dbReference>
<evidence type="ECO:0000256" key="2">
    <source>
        <dbReference type="ARBA" id="ARBA00023125"/>
    </source>
</evidence>
<evidence type="ECO:0000256" key="6">
    <source>
        <dbReference type="SAM" id="MobiDB-lite"/>
    </source>
</evidence>
<dbReference type="SUPFAM" id="SSF47095">
    <property type="entry name" value="HMG-box"/>
    <property type="match status" value="1"/>
</dbReference>
<name>A0A4E0S0T9_FASHE</name>
<comment type="caution">
    <text evidence="8">The sequence shown here is derived from an EMBL/GenBank/DDBJ whole genome shotgun (WGS) entry which is preliminary data.</text>
</comment>
<proteinExistence type="predicted"/>
<evidence type="ECO:0000256" key="1">
    <source>
        <dbReference type="ARBA" id="ARBA00023015"/>
    </source>
</evidence>
<evidence type="ECO:0000256" key="3">
    <source>
        <dbReference type="ARBA" id="ARBA00023163"/>
    </source>
</evidence>
<feature type="region of interest" description="Disordered" evidence="6">
    <location>
        <begin position="741"/>
        <end position="762"/>
    </location>
</feature>
<feature type="region of interest" description="Disordered" evidence="6">
    <location>
        <begin position="177"/>
        <end position="205"/>
    </location>
</feature>
<feature type="region of interest" description="Disordered" evidence="6">
    <location>
        <begin position="219"/>
        <end position="259"/>
    </location>
</feature>
<organism evidence="8 9">
    <name type="scientific">Fasciola hepatica</name>
    <name type="common">Liver fluke</name>
    <dbReference type="NCBI Taxonomy" id="6192"/>
    <lineage>
        <taxon>Eukaryota</taxon>
        <taxon>Metazoa</taxon>
        <taxon>Spiralia</taxon>
        <taxon>Lophotrochozoa</taxon>
        <taxon>Platyhelminthes</taxon>
        <taxon>Trematoda</taxon>
        <taxon>Digenea</taxon>
        <taxon>Plagiorchiida</taxon>
        <taxon>Echinostomata</taxon>
        <taxon>Echinostomatoidea</taxon>
        <taxon>Fasciolidae</taxon>
        <taxon>Fasciola</taxon>
    </lineage>
</organism>
<dbReference type="Pfam" id="PF00505">
    <property type="entry name" value="HMG_box"/>
    <property type="match status" value="1"/>
</dbReference>
<evidence type="ECO:0000313" key="8">
    <source>
        <dbReference type="EMBL" id="THD25852.1"/>
    </source>
</evidence>
<keyword evidence="4 5" id="KW-0539">Nucleus</keyword>
<dbReference type="AlphaFoldDB" id="A0A4E0S0T9"/>
<dbReference type="GO" id="GO:0045165">
    <property type="term" value="P:cell fate commitment"/>
    <property type="evidence" value="ECO:0007669"/>
    <property type="project" value="TreeGrafter"/>
</dbReference>
<dbReference type="GO" id="GO:0005634">
    <property type="term" value="C:nucleus"/>
    <property type="evidence" value="ECO:0007669"/>
    <property type="project" value="UniProtKB-UniRule"/>
</dbReference>
<evidence type="ECO:0000313" key="9">
    <source>
        <dbReference type="Proteomes" id="UP000230066"/>
    </source>
</evidence>
<feature type="region of interest" description="Disordered" evidence="6">
    <location>
        <begin position="335"/>
        <end position="366"/>
    </location>
</feature>
<dbReference type="GO" id="GO:0000978">
    <property type="term" value="F:RNA polymerase II cis-regulatory region sequence-specific DNA binding"/>
    <property type="evidence" value="ECO:0007669"/>
    <property type="project" value="TreeGrafter"/>
</dbReference>
<feature type="compositionally biased region" description="Low complexity" evidence="6">
    <location>
        <begin position="977"/>
        <end position="995"/>
    </location>
</feature>
<feature type="compositionally biased region" description="Polar residues" evidence="6">
    <location>
        <begin position="242"/>
        <end position="251"/>
    </location>
</feature>
<protein>
    <submittedName>
        <fullName evidence="8">Transcription factor SOX-13</fullName>
    </submittedName>
</protein>
<dbReference type="InterPro" id="IPR051356">
    <property type="entry name" value="SOX/SOX-like_TF"/>
</dbReference>
<feature type="compositionally biased region" description="Polar residues" evidence="6">
    <location>
        <begin position="1001"/>
        <end position="1013"/>
    </location>
</feature>
<dbReference type="PANTHER" id="PTHR45789">
    <property type="entry name" value="FI18025P1"/>
    <property type="match status" value="1"/>
</dbReference>
<dbReference type="Proteomes" id="UP000230066">
    <property type="component" value="Unassembled WGS sequence"/>
</dbReference>
<keyword evidence="1" id="KW-0805">Transcription regulation</keyword>
<gene>
    <name evidence="8" type="ORF">D915_003089</name>
</gene>